<dbReference type="InterPro" id="IPR011652">
    <property type="entry name" value="MORN_2"/>
</dbReference>
<dbReference type="EMBL" id="JAUOEL010000004">
    <property type="protein sequence ID" value="MDO5974992.1"/>
    <property type="molecule type" value="Genomic_DNA"/>
</dbReference>
<dbReference type="Gene3D" id="3.90.930.1">
    <property type="match status" value="1"/>
</dbReference>
<evidence type="ECO:0000313" key="2">
    <source>
        <dbReference type="Proteomes" id="UP001176806"/>
    </source>
</evidence>
<sequence>MKYLNVIIGLFLLVTSIISAQTINQFDANEKRHGIWRKNFEGTKILRYEGTFSHGKEIGLFKFYKNIRNKAVLTASREFNENNNIAEVKFYTSRGKLLSEGQMDGKTYVGTWKYYQKNSDKLLTIEHYNNDGKLVGERFVYYPNGEIAEKQNYIDGKLDGESFWYSENKVVLKAFIYENGELHGVSKYYSVTGDLIIEGPYKRGKKDGIWKYYENGKLIKEKDFTYKSKYIKNKK</sequence>
<keyword evidence="2" id="KW-1185">Reference proteome</keyword>
<comment type="caution">
    <text evidence="1">The sequence shown here is derived from an EMBL/GenBank/DDBJ whole genome shotgun (WGS) entry which is preliminary data.</text>
</comment>
<dbReference type="Pfam" id="PF07661">
    <property type="entry name" value="MORN_2"/>
    <property type="match status" value="2"/>
</dbReference>
<gene>
    <name evidence="1" type="ORF">Q4Q40_12405</name>
</gene>
<dbReference type="RefSeq" id="WP_303302152.1">
    <property type="nucleotide sequence ID" value="NZ_BAABDA010000018.1"/>
</dbReference>
<organism evidence="1 2">
    <name type="scientific">Flavivirga jejuensis</name>
    <dbReference type="NCBI Taxonomy" id="870487"/>
    <lineage>
        <taxon>Bacteria</taxon>
        <taxon>Pseudomonadati</taxon>
        <taxon>Bacteroidota</taxon>
        <taxon>Flavobacteriia</taxon>
        <taxon>Flavobacteriales</taxon>
        <taxon>Flavobacteriaceae</taxon>
        <taxon>Flavivirga</taxon>
    </lineage>
</organism>
<reference evidence="1" key="1">
    <citation type="submission" date="2023-07" db="EMBL/GenBank/DDBJ databases">
        <title>Two novel species in the genus Flavivirga.</title>
        <authorList>
            <person name="Kwon K."/>
        </authorList>
    </citation>
    <scope>NUCLEOTIDE SEQUENCE</scope>
    <source>
        <strain evidence="1">KACC 14158</strain>
    </source>
</reference>
<protein>
    <submittedName>
        <fullName evidence="1">Toxin-antitoxin system YwqK family antitoxin</fullName>
    </submittedName>
</protein>
<evidence type="ECO:0000313" key="1">
    <source>
        <dbReference type="EMBL" id="MDO5974992.1"/>
    </source>
</evidence>
<accession>A0ABT8WPA1</accession>
<name>A0ABT8WPA1_9FLAO</name>
<dbReference type="Proteomes" id="UP001176806">
    <property type="component" value="Unassembled WGS sequence"/>
</dbReference>
<dbReference type="SUPFAM" id="SSF82185">
    <property type="entry name" value="Histone H3 K4-specific methyltransferase SET7/9 N-terminal domain"/>
    <property type="match status" value="1"/>
</dbReference>
<proteinExistence type="predicted"/>